<gene>
    <name evidence="1" type="ORF">METZ01_LOCUS263640</name>
</gene>
<proteinExistence type="predicted"/>
<organism evidence="1">
    <name type="scientific">marine metagenome</name>
    <dbReference type="NCBI Taxonomy" id="408172"/>
    <lineage>
        <taxon>unclassified sequences</taxon>
        <taxon>metagenomes</taxon>
        <taxon>ecological metagenomes</taxon>
    </lineage>
</organism>
<accession>A0A382JG13</accession>
<dbReference type="AlphaFoldDB" id="A0A382JG13"/>
<feature type="non-terminal residue" evidence="1">
    <location>
        <position position="120"/>
    </location>
</feature>
<dbReference type="EMBL" id="UINC01073997">
    <property type="protein sequence ID" value="SVC10786.1"/>
    <property type="molecule type" value="Genomic_DNA"/>
</dbReference>
<reference evidence="1" key="1">
    <citation type="submission" date="2018-05" db="EMBL/GenBank/DDBJ databases">
        <authorList>
            <person name="Lanie J.A."/>
            <person name="Ng W.-L."/>
            <person name="Kazmierczak K.M."/>
            <person name="Andrzejewski T.M."/>
            <person name="Davidsen T.M."/>
            <person name="Wayne K.J."/>
            <person name="Tettelin H."/>
            <person name="Glass J.I."/>
            <person name="Rusch D."/>
            <person name="Podicherti R."/>
            <person name="Tsui H.-C.T."/>
            <person name="Winkler M.E."/>
        </authorList>
    </citation>
    <scope>NUCLEOTIDE SEQUENCE</scope>
</reference>
<sequence>MKWLATSLLTLALLLPTAVTAQQEESYDYWQHQRQMVRRGQQAVMTCNGLFASNRTLEQVFDQELAFLPEPVGTSEGGDYEVDWNRRAVAVGAPGAVPVMRAAFREGIGCVIMAPDQTFA</sequence>
<name>A0A382JG13_9ZZZZ</name>
<protein>
    <submittedName>
        <fullName evidence="1">Uncharacterized protein</fullName>
    </submittedName>
</protein>
<evidence type="ECO:0000313" key="1">
    <source>
        <dbReference type="EMBL" id="SVC10786.1"/>
    </source>
</evidence>